<feature type="signal peptide" evidence="2">
    <location>
        <begin position="1"/>
        <end position="28"/>
    </location>
</feature>
<dbReference type="SUPFAM" id="SSF53807">
    <property type="entry name" value="Helical backbone' metal receptor"/>
    <property type="match status" value="1"/>
</dbReference>
<evidence type="ECO:0000313" key="4">
    <source>
        <dbReference type="EMBL" id="MBC5580022.1"/>
    </source>
</evidence>
<dbReference type="PROSITE" id="PS51257">
    <property type="entry name" value="PROKAR_LIPOPROTEIN"/>
    <property type="match status" value="1"/>
</dbReference>
<dbReference type="PANTHER" id="PTHR30535">
    <property type="entry name" value="VITAMIN B12-BINDING PROTEIN"/>
    <property type="match status" value="1"/>
</dbReference>
<keyword evidence="5" id="KW-1185">Reference proteome</keyword>
<sequence length="379" mass="40101">MRKTIALLLTAVLALSLCACGGPSPAQAGGSSAPAAQSGGADSSASDYEVTDLLGRSVRIPAETSGYACIGPGALRLYCYIADDAQLVGVEEIERSGQDGRPYAMSIPDAAQQPLIGPGGPANAPDAELLFAAGPDVIFTCYTADVSAVDELQAKTGIPVVALSYGAGRLFDQSVYDSLSLIGRITGNEARAAVVVDYFEEIKNDLTARTAGVAEKPSVYLGCQSSRGSHGIESTTGDYAIFDTLNAVNVVKEAGISGYAMLDKEKLLEMDPEVIVIDAGGLSLLQEDYDADPEFYKALSAFKDGRVYLQMPFNYYTTNLEIALADAYYIGSVLYPEQFADVDPAEKFDELSAFFLGIDCYERIAAQYYGGFQRVVLGG</sequence>
<evidence type="ECO:0000256" key="1">
    <source>
        <dbReference type="ARBA" id="ARBA00008814"/>
    </source>
</evidence>
<name>A0A923ID48_9FIRM</name>
<dbReference type="Proteomes" id="UP000659630">
    <property type="component" value="Unassembled WGS sequence"/>
</dbReference>
<gene>
    <name evidence="4" type="ORF">H8S23_00705</name>
</gene>
<dbReference type="RefSeq" id="WP_186886399.1">
    <property type="nucleotide sequence ID" value="NZ_JACONZ010000001.1"/>
</dbReference>
<reference evidence="4" key="1">
    <citation type="submission" date="2020-08" db="EMBL/GenBank/DDBJ databases">
        <title>Genome public.</title>
        <authorList>
            <person name="Liu C."/>
            <person name="Sun Q."/>
        </authorList>
    </citation>
    <scope>NUCLEOTIDE SEQUENCE</scope>
    <source>
        <strain evidence="4">BX8</strain>
    </source>
</reference>
<dbReference type="PANTHER" id="PTHR30535:SF34">
    <property type="entry name" value="MOLYBDATE-BINDING PROTEIN MOLA"/>
    <property type="match status" value="1"/>
</dbReference>
<dbReference type="Pfam" id="PF01497">
    <property type="entry name" value="Peripla_BP_2"/>
    <property type="match status" value="1"/>
</dbReference>
<keyword evidence="2" id="KW-0732">Signal</keyword>
<protein>
    <submittedName>
        <fullName evidence="4">Iron ABC transporter substrate-binding protein</fullName>
    </submittedName>
</protein>
<comment type="similarity">
    <text evidence="1">Belongs to the bacterial solute-binding protein 8 family.</text>
</comment>
<organism evidence="4 5">
    <name type="scientific">Anaerofilum hominis</name>
    <dbReference type="NCBI Taxonomy" id="2763016"/>
    <lineage>
        <taxon>Bacteria</taxon>
        <taxon>Bacillati</taxon>
        <taxon>Bacillota</taxon>
        <taxon>Clostridia</taxon>
        <taxon>Eubacteriales</taxon>
        <taxon>Oscillospiraceae</taxon>
        <taxon>Anaerofilum</taxon>
    </lineage>
</organism>
<evidence type="ECO:0000256" key="2">
    <source>
        <dbReference type="SAM" id="SignalP"/>
    </source>
</evidence>
<feature type="domain" description="Fe/B12 periplasmic-binding" evidence="3">
    <location>
        <begin position="66"/>
        <end position="338"/>
    </location>
</feature>
<dbReference type="EMBL" id="JACONZ010000001">
    <property type="protein sequence ID" value="MBC5580022.1"/>
    <property type="molecule type" value="Genomic_DNA"/>
</dbReference>
<dbReference type="AlphaFoldDB" id="A0A923ID48"/>
<dbReference type="Gene3D" id="3.40.50.1980">
    <property type="entry name" value="Nitrogenase molybdenum iron protein domain"/>
    <property type="match status" value="2"/>
</dbReference>
<evidence type="ECO:0000259" key="3">
    <source>
        <dbReference type="PROSITE" id="PS50983"/>
    </source>
</evidence>
<dbReference type="CDD" id="cd01147">
    <property type="entry name" value="HemV-2"/>
    <property type="match status" value="1"/>
</dbReference>
<dbReference type="PROSITE" id="PS50983">
    <property type="entry name" value="FE_B12_PBP"/>
    <property type="match status" value="1"/>
</dbReference>
<proteinExistence type="inferred from homology"/>
<accession>A0A923ID48</accession>
<comment type="caution">
    <text evidence="4">The sequence shown here is derived from an EMBL/GenBank/DDBJ whole genome shotgun (WGS) entry which is preliminary data.</text>
</comment>
<evidence type="ECO:0000313" key="5">
    <source>
        <dbReference type="Proteomes" id="UP000659630"/>
    </source>
</evidence>
<dbReference type="InterPro" id="IPR050902">
    <property type="entry name" value="ABC_Transporter_SBP"/>
</dbReference>
<feature type="chain" id="PRO_5037341855" evidence="2">
    <location>
        <begin position="29"/>
        <end position="379"/>
    </location>
</feature>
<dbReference type="InterPro" id="IPR002491">
    <property type="entry name" value="ABC_transptr_periplasmic_BD"/>
</dbReference>